<evidence type="ECO:0008006" key="3">
    <source>
        <dbReference type="Google" id="ProtNLM"/>
    </source>
</evidence>
<accession>A0A0F4NLU7</accession>
<comment type="caution">
    <text evidence="1">The sequence shown here is derived from an EMBL/GenBank/DDBJ whole genome shotgun (WGS) entry which is preliminary data.</text>
</comment>
<evidence type="ECO:0000313" key="1">
    <source>
        <dbReference type="EMBL" id="KJY84155.1"/>
    </source>
</evidence>
<dbReference type="Pfam" id="PF13469">
    <property type="entry name" value="Sulfotransfer_3"/>
    <property type="match status" value="1"/>
</dbReference>
<dbReference type="SUPFAM" id="SSF52540">
    <property type="entry name" value="P-loop containing nucleoside triphosphate hydrolases"/>
    <property type="match status" value="1"/>
</dbReference>
<dbReference type="InterPro" id="IPR052736">
    <property type="entry name" value="Stf3_sulfotransferase"/>
</dbReference>
<organism evidence="1 2">
    <name type="scientific">Vibrio galatheae</name>
    <dbReference type="NCBI Taxonomy" id="579748"/>
    <lineage>
        <taxon>Bacteria</taxon>
        <taxon>Pseudomonadati</taxon>
        <taxon>Pseudomonadota</taxon>
        <taxon>Gammaproteobacteria</taxon>
        <taxon>Vibrionales</taxon>
        <taxon>Vibrionaceae</taxon>
        <taxon>Vibrio</taxon>
    </lineage>
</organism>
<dbReference type="PANTHER" id="PTHR36451:SF1">
    <property type="entry name" value="OMEGA-HYDROXY-BETA-DIHYDROMENAQUINONE-9 SULFOTRANSFERASE STF3"/>
    <property type="match status" value="1"/>
</dbReference>
<protein>
    <recommendedName>
        <fullName evidence="3">Sulfotransferase</fullName>
    </recommendedName>
</protein>
<dbReference type="AlphaFoldDB" id="A0A0F4NLU7"/>
<name>A0A0F4NLU7_9VIBR</name>
<keyword evidence="2" id="KW-1185">Reference proteome</keyword>
<dbReference type="PANTHER" id="PTHR36451">
    <property type="entry name" value="PAPS-DEPENDENT SULFOTRANSFERASE STF3"/>
    <property type="match status" value="1"/>
</dbReference>
<proteinExistence type="predicted"/>
<dbReference type="InterPro" id="IPR027417">
    <property type="entry name" value="P-loop_NTPase"/>
</dbReference>
<dbReference type="STRING" id="579748.TW81_04975"/>
<dbReference type="EMBL" id="JXXV01000011">
    <property type="protein sequence ID" value="KJY84155.1"/>
    <property type="molecule type" value="Genomic_DNA"/>
</dbReference>
<reference evidence="1 2" key="1">
    <citation type="journal article" date="2015" name="BMC Genomics">
        <title>Genome mining reveals unlocked bioactive potential of marine Gram-negative bacteria.</title>
        <authorList>
            <person name="Machado H."/>
            <person name="Sonnenschein E.C."/>
            <person name="Melchiorsen J."/>
            <person name="Gram L."/>
        </authorList>
    </citation>
    <scope>NUCLEOTIDE SEQUENCE [LARGE SCALE GENOMIC DNA]</scope>
    <source>
        <strain evidence="1 2">S2757</strain>
    </source>
</reference>
<sequence length="317" mass="37224">MNKMSKSIFLVKIKDLFIRVAFRILTIPLVPINSYLLRKYGEYDEELSPIFIIGAPRTGSTILYQGLTNQFDVLYFNNLNTKFCNIPLIGFWLSEKFFEGKAHNCFDSKFGNTNGLNSPNESGEYWIRFLPKDRHFIDFSDINSIDVARIRRELTALCNMFGKPLIFKNLNAGQRMRLLHVMFPNARFIFIHRDPFYTAQSILESKRKQGINDNEYWSIKPANYDYLCGLKWYRQIPEQIFYLEKQILEDKSLFHKENFYDISYSSLSSKIIAELGCSLNLREKNSFETLNLKIKEIETLTLEEVDLLKESIGSLNW</sequence>
<dbReference type="Gene3D" id="3.40.50.300">
    <property type="entry name" value="P-loop containing nucleotide triphosphate hydrolases"/>
    <property type="match status" value="1"/>
</dbReference>
<dbReference type="PATRIC" id="fig|579748.3.peg.1017"/>
<evidence type="ECO:0000313" key="2">
    <source>
        <dbReference type="Proteomes" id="UP000033673"/>
    </source>
</evidence>
<gene>
    <name evidence="1" type="ORF">TW81_04975</name>
</gene>
<dbReference type="Proteomes" id="UP000033673">
    <property type="component" value="Unassembled WGS sequence"/>
</dbReference>